<evidence type="ECO:0000313" key="4">
    <source>
        <dbReference type="EMBL" id="MBB1245942.1"/>
    </source>
</evidence>
<dbReference type="PANTHER" id="PTHR43877:SF5">
    <property type="entry name" value="BLL8307 PROTEIN"/>
    <property type="match status" value="1"/>
</dbReference>
<organism evidence="4 5">
    <name type="scientific">Streptomyces durbertensis</name>
    <dbReference type="NCBI Taxonomy" id="2448886"/>
    <lineage>
        <taxon>Bacteria</taxon>
        <taxon>Bacillati</taxon>
        <taxon>Actinomycetota</taxon>
        <taxon>Actinomycetes</taxon>
        <taxon>Kitasatosporales</taxon>
        <taxon>Streptomycetaceae</taxon>
        <taxon>Streptomyces</taxon>
    </lineage>
</organism>
<comment type="caution">
    <text evidence="4">The sequence shown here is derived from an EMBL/GenBank/DDBJ whole genome shotgun (WGS) entry which is preliminary data.</text>
</comment>
<dbReference type="InterPro" id="IPR050832">
    <property type="entry name" value="Bact_Acetyltransf"/>
</dbReference>
<sequence length="164" mass="17947">MRIVVDDLSGRATVEFLRGHVAQLRAISPPESTHALDLDGLRRPEVTVWSAWDGEVIVGCGALRRLDGTHAEIKSMRTAPSRRRGGVASRLLEHLVDAARDAGCGRLSLETGSAEFFAPARALYRKFGFAECAPFGDYREDPHSVFMTRLLHEPVGEATPVPGR</sequence>
<dbReference type="Proteomes" id="UP000766698">
    <property type="component" value="Unassembled WGS sequence"/>
</dbReference>
<gene>
    <name evidence="4" type="ORF">GL263_20655</name>
</gene>
<keyword evidence="2" id="KW-0012">Acyltransferase</keyword>
<dbReference type="PROSITE" id="PS51186">
    <property type="entry name" value="GNAT"/>
    <property type="match status" value="1"/>
</dbReference>
<evidence type="ECO:0000259" key="3">
    <source>
        <dbReference type="PROSITE" id="PS51186"/>
    </source>
</evidence>
<name>A0ABR6ELF1_9ACTN</name>
<dbReference type="InterPro" id="IPR000182">
    <property type="entry name" value="GNAT_dom"/>
</dbReference>
<feature type="domain" description="N-acetyltransferase" evidence="3">
    <location>
        <begin position="3"/>
        <end position="152"/>
    </location>
</feature>
<evidence type="ECO:0000256" key="2">
    <source>
        <dbReference type="ARBA" id="ARBA00023315"/>
    </source>
</evidence>
<dbReference type="PANTHER" id="PTHR43877">
    <property type="entry name" value="AMINOALKYLPHOSPHONATE N-ACETYLTRANSFERASE-RELATED-RELATED"/>
    <property type="match status" value="1"/>
</dbReference>
<keyword evidence="1" id="KW-0808">Transferase</keyword>
<proteinExistence type="predicted"/>
<dbReference type="Gene3D" id="3.40.630.30">
    <property type="match status" value="1"/>
</dbReference>
<keyword evidence="5" id="KW-1185">Reference proteome</keyword>
<dbReference type="CDD" id="cd04301">
    <property type="entry name" value="NAT_SF"/>
    <property type="match status" value="1"/>
</dbReference>
<protein>
    <submittedName>
        <fullName evidence="4">GNAT family N-acetyltransferase</fullName>
    </submittedName>
</protein>
<dbReference type="RefSeq" id="WP_182857225.1">
    <property type="nucleotide sequence ID" value="NZ_WMLF01000375.1"/>
</dbReference>
<dbReference type="InterPro" id="IPR016181">
    <property type="entry name" value="Acyl_CoA_acyltransferase"/>
</dbReference>
<dbReference type="SUPFAM" id="SSF55729">
    <property type="entry name" value="Acyl-CoA N-acyltransferases (Nat)"/>
    <property type="match status" value="1"/>
</dbReference>
<dbReference type="EMBL" id="WMLF01000375">
    <property type="protein sequence ID" value="MBB1245942.1"/>
    <property type="molecule type" value="Genomic_DNA"/>
</dbReference>
<accession>A0ABR6ELF1</accession>
<dbReference type="Pfam" id="PF00583">
    <property type="entry name" value="Acetyltransf_1"/>
    <property type="match status" value="1"/>
</dbReference>
<reference evidence="5" key="1">
    <citation type="journal article" date="2020" name="Syst. Appl. Microbiol.">
        <title>Streptomyces alkaliterrae sp. nov., isolated from an alkaline soil, and emended descriptions of Streptomyces alkaliphilus, Streptomyces calidiresistens and Streptomyces durbertensis.</title>
        <authorList>
            <person name="Swiecimska M."/>
            <person name="Golinska P."/>
            <person name="Nouioui I."/>
            <person name="Wypij M."/>
            <person name="Rai M."/>
            <person name="Sangal V."/>
            <person name="Goodfellow M."/>
        </authorList>
    </citation>
    <scope>NUCLEOTIDE SEQUENCE [LARGE SCALE GENOMIC DNA]</scope>
    <source>
        <strain evidence="5">DSM 104538</strain>
    </source>
</reference>
<evidence type="ECO:0000313" key="5">
    <source>
        <dbReference type="Proteomes" id="UP000766698"/>
    </source>
</evidence>
<evidence type="ECO:0000256" key="1">
    <source>
        <dbReference type="ARBA" id="ARBA00022679"/>
    </source>
</evidence>